<dbReference type="AlphaFoldDB" id="A0A9D1T241"/>
<organism evidence="15 16">
    <name type="scientific">Candidatus Spyradenecus faecavium</name>
    <dbReference type="NCBI Taxonomy" id="2840947"/>
    <lineage>
        <taxon>Bacteria</taxon>
        <taxon>Pseudomonadati</taxon>
        <taxon>Lentisphaerota</taxon>
        <taxon>Lentisphaeria</taxon>
        <taxon>Lentisphaerales</taxon>
        <taxon>Lentisphaeraceae</taxon>
        <taxon>Lentisphaeraceae incertae sedis</taxon>
        <taxon>Candidatus Spyradenecus</taxon>
    </lineage>
</organism>
<dbReference type="InterPro" id="IPR002318">
    <property type="entry name" value="Ala-tRNA-lgiase_IIc"/>
</dbReference>
<evidence type="ECO:0000256" key="10">
    <source>
        <dbReference type="ARBA" id="ARBA00022884"/>
    </source>
</evidence>
<dbReference type="GO" id="GO:0046872">
    <property type="term" value="F:metal ion binding"/>
    <property type="evidence" value="ECO:0007669"/>
    <property type="project" value="UniProtKB-KW"/>
</dbReference>
<dbReference type="PANTHER" id="PTHR11777">
    <property type="entry name" value="ALANYL-TRNA SYNTHETASE"/>
    <property type="match status" value="1"/>
</dbReference>
<dbReference type="NCBIfam" id="NF002436">
    <property type="entry name" value="PRK01584.1"/>
    <property type="match status" value="1"/>
</dbReference>
<dbReference type="GO" id="GO:0002161">
    <property type="term" value="F:aminoacyl-tRNA deacylase activity"/>
    <property type="evidence" value="ECO:0007669"/>
    <property type="project" value="TreeGrafter"/>
</dbReference>
<keyword evidence="12" id="KW-0030">Aminoacyl-tRNA synthetase</keyword>
<dbReference type="PROSITE" id="PS50860">
    <property type="entry name" value="AA_TRNA_LIGASE_II_ALA"/>
    <property type="match status" value="1"/>
</dbReference>
<name>A0A9D1T241_9BACT</name>
<keyword evidence="6" id="KW-0479">Metal-binding</keyword>
<evidence type="ECO:0000259" key="14">
    <source>
        <dbReference type="PROSITE" id="PS50860"/>
    </source>
</evidence>
<evidence type="ECO:0000313" key="15">
    <source>
        <dbReference type="EMBL" id="HIV08802.1"/>
    </source>
</evidence>
<reference evidence="15" key="1">
    <citation type="submission" date="2020-10" db="EMBL/GenBank/DDBJ databases">
        <authorList>
            <person name="Gilroy R."/>
        </authorList>
    </citation>
    <scope>NUCLEOTIDE SEQUENCE</scope>
    <source>
        <strain evidence="15">35461</strain>
    </source>
</reference>
<evidence type="ECO:0000313" key="16">
    <source>
        <dbReference type="Proteomes" id="UP000886845"/>
    </source>
</evidence>
<dbReference type="HAMAP" id="MF_00036_B">
    <property type="entry name" value="Ala_tRNA_synth_B"/>
    <property type="match status" value="1"/>
</dbReference>
<evidence type="ECO:0000256" key="6">
    <source>
        <dbReference type="ARBA" id="ARBA00022723"/>
    </source>
</evidence>
<keyword evidence="10" id="KW-0694">RNA-binding</keyword>
<evidence type="ECO:0000256" key="1">
    <source>
        <dbReference type="ARBA" id="ARBA00008226"/>
    </source>
</evidence>
<evidence type="ECO:0000256" key="13">
    <source>
        <dbReference type="ARBA" id="ARBA00032577"/>
    </source>
</evidence>
<proteinExistence type="inferred from homology"/>
<dbReference type="GO" id="GO:0000049">
    <property type="term" value="F:tRNA binding"/>
    <property type="evidence" value="ECO:0007669"/>
    <property type="project" value="UniProtKB-KW"/>
</dbReference>
<keyword evidence="5 15" id="KW-0436">Ligase</keyword>
<dbReference type="Gene3D" id="3.30.930.10">
    <property type="entry name" value="Bira Bifunctional Protein, Domain 2"/>
    <property type="match status" value="1"/>
</dbReference>
<dbReference type="InterPro" id="IPR012947">
    <property type="entry name" value="tRNA_SAD"/>
</dbReference>
<dbReference type="InterPro" id="IPR050058">
    <property type="entry name" value="Ala-tRNA_ligase"/>
</dbReference>
<evidence type="ECO:0000256" key="3">
    <source>
        <dbReference type="ARBA" id="ARBA00017959"/>
    </source>
</evidence>
<dbReference type="EMBL" id="DVOR01000054">
    <property type="protein sequence ID" value="HIV08802.1"/>
    <property type="molecule type" value="Genomic_DNA"/>
</dbReference>
<dbReference type="FunFam" id="3.30.980.10:FF:000004">
    <property type="entry name" value="Alanine--tRNA ligase, cytoplasmic"/>
    <property type="match status" value="1"/>
</dbReference>
<dbReference type="Gene3D" id="3.30.54.20">
    <property type="match status" value="1"/>
</dbReference>
<keyword evidence="4" id="KW-0820">tRNA-binding</keyword>
<dbReference type="SUPFAM" id="SSF55681">
    <property type="entry name" value="Class II aaRS and biotin synthetases"/>
    <property type="match status" value="1"/>
</dbReference>
<evidence type="ECO:0000256" key="2">
    <source>
        <dbReference type="ARBA" id="ARBA00013168"/>
    </source>
</evidence>
<evidence type="ECO:0000256" key="7">
    <source>
        <dbReference type="ARBA" id="ARBA00022741"/>
    </source>
</evidence>
<reference evidence="15" key="2">
    <citation type="journal article" date="2021" name="PeerJ">
        <title>Extensive microbial diversity within the chicken gut microbiome revealed by metagenomics and culture.</title>
        <authorList>
            <person name="Gilroy R."/>
            <person name="Ravi A."/>
            <person name="Getino M."/>
            <person name="Pursley I."/>
            <person name="Horton D.L."/>
            <person name="Alikhan N.F."/>
            <person name="Baker D."/>
            <person name="Gharbi K."/>
            <person name="Hall N."/>
            <person name="Watson M."/>
            <person name="Adriaenssens E.M."/>
            <person name="Foster-Nyarko E."/>
            <person name="Jarju S."/>
            <person name="Secka A."/>
            <person name="Antonio M."/>
            <person name="Oren A."/>
            <person name="Chaudhuri R.R."/>
            <person name="La Ragione R."/>
            <person name="Hildebrand F."/>
            <person name="Pallen M.J."/>
        </authorList>
    </citation>
    <scope>NUCLEOTIDE SEQUENCE</scope>
    <source>
        <strain evidence="15">35461</strain>
    </source>
</reference>
<protein>
    <recommendedName>
        <fullName evidence="3">Alanine--tRNA ligase</fullName>
        <ecNumber evidence="2">6.1.1.7</ecNumber>
    </recommendedName>
    <alternativeName>
        <fullName evidence="13">Alanyl-tRNA synthetase</fullName>
    </alternativeName>
</protein>
<evidence type="ECO:0000256" key="5">
    <source>
        <dbReference type="ARBA" id="ARBA00022598"/>
    </source>
</evidence>
<dbReference type="SMART" id="SM00863">
    <property type="entry name" value="tRNA_SAD"/>
    <property type="match status" value="1"/>
</dbReference>
<gene>
    <name evidence="15" type="ORF">IAC79_01640</name>
</gene>
<dbReference type="GO" id="GO:0006419">
    <property type="term" value="P:alanyl-tRNA aminoacylation"/>
    <property type="evidence" value="ECO:0007669"/>
    <property type="project" value="InterPro"/>
</dbReference>
<dbReference type="InterPro" id="IPR018165">
    <property type="entry name" value="Ala-tRNA-synth_IIc_core"/>
</dbReference>
<dbReference type="GO" id="GO:0005524">
    <property type="term" value="F:ATP binding"/>
    <property type="evidence" value="ECO:0007669"/>
    <property type="project" value="UniProtKB-KW"/>
</dbReference>
<dbReference type="CDD" id="cd00673">
    <property type="entry name" value="AlaRS_core"/>
    <property type="match status" value="1"/>
</dbReference>
<dbReference type="SUPFAM" id="SSF55186">
    <property type="entry name" value="ThrRS/AlaRS common domain"/>
    <property type="match status" value="1"/>
</dbReference>
<evidence type="ECO:0000256" key="12">
    <source>
        <dbReference type="ARBA" id="ARBA00023146"/>
    </source>
</evidence>
<dbReference type="Pfam" id="PF07973">
    <property type="entry name" value="tRNA_SAD"/>
    <property type="match status" value="1"/>
</dbReference>
<feature type="non-terminal residue" evidence="15">
    <location>
        <position position="1"/>
    </location>
</feature>
<dbReference type="InterPro" id="IPR018162">
    <property type="entry name" value="Ala-tRNA-ligase_IIc_anticod-bd"/>
</dbReference>
<dbReference type="EC" id="6.1.1.7" evidence="2"/>
<dbReference type="GO" id="GO:0005829">
    <property type="term" value="C:cytosol"/>
    <property type="evidence" value="ECO:0007669"/>
    <property type="project" value="TreeGrafter"/>
</dbReference>
<dbReference type="InterPro" id="IPR018163">
    <property type="entry name" value="Thr/Ala-tRNA-synth_IIc_edit"/>
</dbReference>
<evidence type="ECO:0000256" key="9">
    <source>
        <dbReference type="ARBA" id="ARBA00022840"/>
    </source>
</evidence>
<evidence type="ECO:0000256" key="8">
    <source>
        <dbReference type="ARBA" id="ARBA00022833"/>
    </source>
</evidence>
<sequence length="558" mass="61726">PYLLGEPHPAGRRLTDVQKCVRTGDIDAVGDSAHLTFFEMLGNWSLGDYFKKEAIAWSFEFLTTKLGLKPEDLYVTVFKGEDGIPRDDEAIVCWKAQGIPESHIFPKGREDNWWGPAGVTGPCGPDTEMFLDTGKPACGPDCGPGCHCGKYMEIWNDVFMQYNKTAEGTYEPLKQHNVDTGMGVERTICMINGYTDVYESELFLPLLERIRALTTNDLPEEKRVRAERIIADHMRTATIILGDPKGGVKPGNVGANYVLRRLIRRAVRYGMDLGLPAGFTAEMADLVIGVYKGFYPDLLEKRDAIVAELTAEESRFAKTLAQGRHEFEKVADVMAQHGQTQISGKTAFKLYDTYGFPLEITQELAAERGMTVDADGFAKAEAKHKEASKQGEGVFKGGLADHSEQTTRLHTATHLLHKALKIVLGDHVNQKGSNITAERLRFDFSHPEKMTKEQIEQVEDLVNEQIKRALPVTCETMSIEDAKASGATALFTAKYGEQVKVYTMGDFSKEVCGGPHANNTSELVAFKILKEESSSAGVRRIKAIIGEPALEKRKAIGK</sequence>
<feature type="domain" description="Alanyl-transfer RNA synthetases family profile" evidence="14">
    <location>
        <begin position="1"/>
        <end position="555"/>
    </location>
</feature>
<dbReference type="PRINTS" id="PR00980">
    <property type="entry name" value="TRNASYNTHALA"/>
</dbReference>
<dbReference type="InterPro" id="IPR023033">
    <property type="entry name" value="Ala_tRNA_ligase_euk/bac"/>
</dbReference>
<keyword evidence="7" id="KW-0547">Nucleotide-binding</keyword>
<dbReference type="SUPFAM" id="SSF101353">
    <property type="entry name" value="Putative anticodon-binding domain of alanyl-tRNA synthetase (AlaRS)"/>
    <property type="match status" value="1"/>
</dbReference>
<evidence type="ECO:0000256" key="11">
    <source>
        <dbReference type="ARBA" id="ARBA00022917"/>
    </source>
</evidence>
<keyword evidence="8" id="KW-0862">Zinc</keyword>
<dbReference type="GO" id="GO:0004813">
    <property type="term" value="F:alanine-tRNA ligase activity"/>
    <property type="evidence" value="ECO:0007669"/>
    <property type="project" value="UniProtKB-EC"/>
</dbReference>
<dbReference type="InterPro" id="IPR045864">
    <property type="entry name" value="aa-tRNA-synth_II/BPL/LPL"/>
</dbReference>
<dbReference type="InterPro" id="IPR018164">
    <property type="entry name" value="Ala-tRNA-synth_IIc_N"/>
</dbReference>
<dbReference type="Proteomes" id="UP000886845">
    <property type="component" value="Unassembled WGS sequence"/>
</dbReference>
<dbReference type="PANTHER" id="PTHR11777:SF9">
    <property type="entry name" value="ALANINE--TRNA LIGASE, CYTOPLASMIC"/>
    <property type="match status" value="1"/>
</dbReference>
<evidence type="ECO:0000256" key="4">
    <source>
        <dbReference type="ARBA" id="ARBA00022555"/>
    </source>
</evidence>
<comment type="similarity">
    <text evidence="1">Belongs to the class-II aminoacyl-tRNA synthetase family.</text>
</comment>
<keyword evidence="9" id="KW-0067">ATP-binding</keyword>
<dbReference type="Gene3D" id="3.30.980.10">
    <property type="entry name" value="Threonyl-trna Synthetase, Chain A, domain 2"/>
    <property type="match status" value="1"/>
</dbReference>
<keyword evidence="11" id="KW-0648">Protein biosynthesis</keyword>
<comment type="caution">
    <text evidence="15">The sequence shown here is derived from an EMBL/GenBank/DDBJ whole genome shotgun (WGS) entry which is preliminary data.</text>
</comment>
<dbReference type="Pfam" id="PF01411">
    <property type="entry name" value="tRNA-synt_2c"/>
    <property type="match status" value="1"/>
</dbReference>
<accession>A0A9D1T241</accession>